<sequence>MSVKINADIYCSGAPNYFIFAVSTSYDSKGDSYTLINNTHWVRTSNPIDISELSNYYSIGKDSIFVNN</sequence>
<dbReference type="Proteomes" id="UP000007524">
    <property type="component" value="Segment"/>
</dbReference>
<organism evidence="1 2">
    <name type="scientific">Klebsiella phage vB_KleM_RaK2</name>
    <dbReference type="NCBI Taxonomy" id="1147094"/>
    <lineage>
        <taxon>Viruses</taxon>
        <taxon>Duplodnaviria</taxon>
        <taxon>Heunggongvirae</taxon>
        <taxon>Uroviricota</taxon>
        <taxon>Caudoviricetes</taxon>
        <taxon>Alcyoneusvirus</taxon>
        <taxon>Alcyoneusvirus RaK2</taxon>
    </lineage>
</organism>
<gene>
    <name evidence="1" type="ORF">RaK2_00027</name>
</gene>
<reference evidence="1 2" key="1">
    <citation type="journal article" date="2012" name="J. Virol.">
        <title>Genome of Klebsiella sp.-Infecting Bacteriophage vB_KleM_RaK2.</title>
        <authorList>
            <person name="Simoliunas E."/>
            <person name="Kaliniene L."/>
            <person name="Truncaite L."/>
            <person name="Klausa V."/>
            <person name="Zajanckauskaite A."/>
            <person name="Meskys R."/>
        </authorList>
    </citation>
    <scope>NUCLEOTIDE SEQUENCE [LARGE SCALE GENOMIC DNA]</scope>
</reference>
<evidence type="ECO:0000313" key="1">
    <source>
        <dbReference type="EMBL" id="AFA44300.1"/>
    </source>
</evidence>
<proteinExistence type="predicted"/>
<dbReference type="GeneID" id="14012615"/>
<dbReference type="OrthoDB" id="39767at10239"/>
<accession>H6X3I4</accession>
<keyword evidence="2" id="KW-1185">Reference proteome</keyword>
<dbReference type="KEGG" id="vg:14012615"/>
<dbReference type="EMBL" id="JQ513383">
    <property type="protein sequence ID" value="AFA44300.1"/>
    <property type="molecule type" value="Genomic_DNA"/>
</dbReference>
<dbReference type="RefSeq" id="YP_007007182.1">
    <property type="nucleotide sequence ID" value="NC_019526.1"/>
</dbReference>
<name>H6X3I4_9CAUD</name>
<protein>
    <submittedName>
        <fullName evidence="1">Uncharacterized protein</fullName>
    </submittedName>
</protein>
<evidence type="ECO:0000313" key="2">
    <source>
        <dbReference type="Proteomes" id="UP000007524"/>
    </source>
</evidence>